<reference evidence="2" key="1">
    <citation type="journal article" date="2011" name="PLoS Biol.">
        <title>Gene gain and loss during evolution of obligate parasitism in the white rust pathogen of Arabidopsis thaliana.</title>
        <authorList>
            <person name="Kemen E."/>
            <person name="Gardiner A."/>
            <person name="Schultz-Larsen T."/>
            <person name="Kemen A.C."/>
            <person name="Balmuth A.L."/>
            <person name="Robert-Seilaniantz A."/>
            <person name="Bailey K."/>
            <person name="Holub E."/>
            <person name="Studholme D.J."/>
            <person name="Maclean D."/>
            <person name="Jones J.D."/>
        </authorList>
    </citation>
    <scope>NUCLEOTIDE SEQUENCE</scope>
</reference>
<feature type="region of interest" description="Disordered" evidence="1">
    <location>
        <begin position="36"/>
        <end position="61"/>
    </location>
</feature>
<sequence length="198" mass="22132">MGAAVSKHARGPAANALLNKAPKEILNKVEPVTCPSRVQQARQLQNSESKAQKEAQHVSEPNSMEMNKHILQQIERIDFTEKVEYLEQNDAAFRKTASGQRLSNLTAHDFIEMPKDRTSASSSVNTTPEHFPGRLTFMEMRELLSLHHENQATWTAEALAAKFGIEEEKIANIITHVAPPKLIPPSSSEAYPQGVWFH</sequence>
<dbReference type="Pfam" id="PF06784">
    <property type="entry name" value="UPF0240"/>
    <property type="match status" value="1"/>
</dbReference>
<dbReference type="AlphaFoldDB" id="F0WJ18"/>
<evidence type="ECO:0000256" key="1">
    <source>
        <dbReference type="SAM" id="MobiDB-lite"/>
    </source>
</evidence>
<dbReference type="PANTHER" id="PTHR13338:SF4">
    <property type="entry name" value="NADH DEHYDROGENASE [UBIQUINONE] 1 ALPHA SUBCOMPLEX ASSEMBLY FACTOR 4"/>
    <property type="match status" value="1"/>
</dbReference>
<dbReference type="PANTHER" id="PTHR13338">
    <property type="entry name" value="UPF0240 PROTEIN"/>
    <property type="match status" value="1"/>
</dbReference>
<reference evidence="2" key="2">
    <citation type="submission" date="2011-02" db="EMBL/GenBank/DDBJ databases">
        <authorList>
            <person name="MacLean D."/>
        </authorList>
    </citation>
    <scope>NUCLEOTIDE SEQUENCE</scope>
</reference>
<dbReference type="GO" id="GO:0032981">
    <property type="term" value="P:mitochondrial respiratory chain complex I assembly"/>
    <property type="evidence" value="ECO:0007669"/>
    <property type="project" value="InterPro"/>
</dbReference>
<dbReference type="GO" id="GO:0005739">
    <property type="term" value="C:mitochondrion"/>
    <property type="evidence" value="ECO:0007669"/>
    <property type="project" value="TreeGrafter"/>
</dbReference>
<name>F0WJ18_9STRA</name>
<dbReference type="InterPro" id="IPR009622">
    <property type="entry name" value="NDUFAF4"/>
</dbReference>
<dbReference type="HOGENOM" id="CLU_114746_0_0_1"/>
<accession>F0WJ18</accession>
<feature type="compositionally biased region" description="Polar residues" evidence="1">
    <location>
        <begin position="36"/>
        <end position="49"/>
    </location>
</feature>
<dbReference type="EMBL" id="FR824161">
    <property type="protein sequence ID" value="CCA21264.1"/>
    <property type="molecule type" value="Genomic_DNA"/>
</dbReference>
<protein>
    <submittedName>
        <fullName evidence="2">Uncharacterized protein AlNc14C116G6551</fullName>
    </submittedName>
</protein>
<gene>
    <name evidence="2" type="primary">AlNc14C116G6551</name>
    <name evidence="2" type="ORF">ALNC14_074070</name>
</gene>
<proteinExistence type="predicted"/>
<organism evidence="2">
    <name type="scientific">Albugo laibachii Nc14</name>
    <dbReference type="NCBI Taxonomy" id="890382"/>
    <lineage>
        <taxon>Eukaryota</taxon>
        <taxon>Sar</taxon>
        <taxon>Stramenopiles</taxon>
        <taxon>Oomycota</taxon>
        <taxon>Peronosporomycetes</taxon>
        <taxon>Albuginales</taxon>
        <taxon>Albuginaceae</taxon>
        <taxon>Albugo</taxon>
    </lineage>
</organism>
<evidence type="ECO:0000313" key="2">
    <source>
        <dbReference type="EMBL" id="CCA21264.1"/>
    </source>
</evidence>